<evidence type="ECO:0000313" key="3">
    <source>
        <dbReference type="Proteomes" id="UP000516052"/>
    </source>
</evidence>
<dbReference type="EMBL" id="CP060828">
    <property type="protein sequence ID" value="QNP74529.1"/>
    <property type="molecule type" value="Genomic_DNA"/>
</dbReference>
<evidence type="ECO:0000256" key="1">
    <source>
        <dbReference type="SAM" id="MobiDB-lite"/>
    </source>
</evidence>
<protein>
    <recommendedName>
        <fullName evidence="4">DUF3800 domain-containing protein</fullName>
    </recommendedName>
</protein>
<feature type="compositionally biased region" description="Basic residues" evidence="1">
    <location>
        <begin position="1"/>
        <end position="11"/>
    </location>
</feature>
<keyword evidence="3" id="KW-1185">Reference proteome</keyword>
<evidence type="ECO:0000313" key="2">
    <source>
        <dbReference type="EMBL" id="QNP74529.1"/>
    </source>
</evidence>
<dbReference type="AlphaFoldDB" id="A0A7H0IP13"/>
<organism evidence="2 3">
    <name type="scientific">Streptomyces roseirectus</name>
    <dbReference type="NCBI Taxonomy" id="2768066"/>
    <lineage>
        <taxon>Bacteria</taxon>
        <taxon>Bacillati</taxon>
        <taxon>Actinomycetota</taxon>
        <taxon>Actinomycetes</taxon>
        <taxon>Kitasatosporales</taxon>
        <taxon>Streptomycetaceae</taxon>
        <taxon>Streptomyces</taxon>
    </lineage>
</organism>
<dbReference type="KEGG" id="sroi:IAG44_37125"/>
<proteinExistence type="predicted"/>
<reference evidence="2 3" key="1">
    <citation type="submission" date="2020-08" db="EMBL/GenBank/DDBJ databases">
        <title>A novel species.</title>
        <authorList>
            <person name="Gao J."/>
        </authorList>
    </citation>
    <scope>NUCLEOTIDE SEQUENCE [LARGE SCALE GENOMIC DNA]</scope>
    <source>
        <strain evidence="2 3">CRXT-G-22</strain>
    </source>
</reference>
<evidence type="ECO:0008006" key="4">
    <source>
        <dbReference type="Google" id="ProtNLM"/>
    </source>
</evidence>
<accession>A0A7H0IP13</accession>
<feature type="region of interest" description="Disordered" evidence="1">
    <location>
        <begin position="1"/>
        <end position="23"/>
    </location>
</feature>
<gene>
    <name evidence="2" type="ORF">IAG44_37125</name>
</gene>
<sequence>MTGRLRPRRASLKSLVRAPPPEQDGGVVEIACDESGADGENLVGGNTLFFAHASVDLPVDIAAAHLVEIRARIRSPATEYKANHLLREKHRAVLEWLLGALCGRAHVELVHKESFLVGRVVEVLGGDLSDAEALLREKAGAQPWGVFLRAANRLLRVRADVDSATLVREFLDALDALRQAVSDGESGDALARLAQGRERAHAYRAAIPTLIPVLDPLFPTVVATAAHWSAPGVPVHLVHDRQTLLSPARIAWIRERAGARGVELAGMRLVQARHEPRVQLADFLAGIARKIAGDALTGAGDPVLGELLRPYLEGNALKNAIT</sequence>
<name>A0A7H0IP13_9ACTN</name>
<dbReference type="Proteomes" id="UP000516052">
    <property type="component" value="Chromosome"/>
</dbReference>